<dbReference type="NCBIfam" id="TIGR00089">
    <property type="entry name" value="MiaB/RimO family radical SAM methylthiotransferase"/>
    <property type="match status" value="1"/>
</dbReference>
<organism evidence="10 11">
    <name type="scientific">Desulfobacter latus</name>
    <dbReference type="NCBI Taxonomy" id="2292"/>
    <lineage>
        <taxon>Bacteria</taxon>
        <taxon>Pseudomonadati</taxon>
        <taxon>Thermodesulfobacteriota</taxon>
        <taxon>Desulfobacteria</taxon>
        <taxon>Desulfobacterales</taxon>
        <taxon>Desulfobacteraceae</taxon>
        <taxon>Desulfobacter</taxon>
    </lineage>
</organism>
<dbReference type="RefSeq" id="WP_178366474.1">
    <property type="nucleotide sequence ID" value="NZ_JACADJ010000022.1"/>
</dbReference>
<dbReference type="SFLD" id="SFLDG01061">
    <property type="entry name" value="methylthiotransferase"/>
    <property type="match status" value="1"/>
</dbReference>
<evidence type="ECO:0000259" key="9">
    <source>
        <dbReference type="PROSITE" id="PS51918"/>
    </source>
</evidence>
<evidence type="ECO:0000259" key="8">
    <source>
        <dbReference type="PROSITE" id="PS51449"/>
    </source>
</evidence>
<dbReference type="InterPro" id="IPR006467">
    <property type="entry name" value="MiaB-like_bact"/>
</dbReference>
<feature type="domain" description="MTTase N-terminal" evidence="8">
    <location>
        <begin position="4"/>
        <end position="116"/>
    </location>
</feature>
<dbReference type="InterPro" id="IPR013848">
    <property type="entry name" value="Methylthiotransferase_N"/>
</dbReference>
<evidence type="ECO:0000256" key="4">
    <source>
        <dbReference type="ARBA" id="ARBA00022691"/>
    </source>
</evidence>
<keyword evidence="4" id="KW-0949">S-adenosyl-L-methionine</keyword>
<protein>
    <submittedName>
        <fullName evidence="10">tRNA (N(6)-L-threonylcarbamoyladenosine(37)-C(2))-methylthiotransferase MtaB</fullName>
    </submittedName>
</protein>
<dbReference type="PANTHER" id="PTHR11918">
    <property type="entry name" value="RADICAL SAM PROTEINS"/>
    <property type="match status" value="1"/>
</dbReference>
<dbReference type="InterPro" id="IPR058240">
    <property type="entry name" value="rSAM_sf"/>
</dbReference>
<keyword evidence="3 10" id="KW-0808">Transferase</keyword>
<dbReference type="InterPro" id="IPR006638">
    <property type="entry name" value="Elp3/MiaA/NifB-like_rSAM"/>
</dbReference>
<dbReference type="SFLD" id="SFLDG01082">
    <property type="entry name" value="B12-binding_domain_containing"/>
    <property type="match status" value="1"/>
</dbReference>
<dbReference type="SUPFAM" id="SSF102114">
    <property type="entry name" value="Radical SAM enzymes"/>
    <property type="match status" value="1"/>
</dbReference>
<keyword evidence="7" id="KW-0411">Iron-sulfur</keyword>
<dbReference type="Gene3D" id="3.40.50.12160">
    <property type="entry name" value="Methylthiotransferase, N-terminal domain"/>
    <property type="match status" value="1"/>
</dbReference>
<keyword evidence="6" id="KW-0408">Iron</keyword>
<dbReference type="EMBL" id="JACADJ010000022">
    <property type="protein sequence ID" value="NWH05018.1"/>
    <property type="molecule type" value="Genomic_DNA"/>
</dbReference>
<gene>
    <name evidence="10" type="primary">mtaB</name>
    <name evidence="10" type="ORF">HXW94_08480</name>
</gene>
<dbReference type="Proteomes" id="UP000553343">
    <property type="component" value="Unassembled WGS sequence"/>
</dbReference>
<keyword evidence="2" id="KW-0004">4Fe-4S</keyword>
<dbReference type="PROSITE" id="PS51918">
    <property type="entry name" value="RADICAL_SAM"/>
    <property type="match status" value="1"/>
</dbReference>
<sequence length="456" mass="50809">MKKKTFYIESLGCKVNQYESDGIAAQLEAHGFSRAGKGSPADICIVNTCAVTARAGMQSRQETRKLIREHPDATVIVTGCHAQTDPEQFKKISGVDHIVCHQDKILIPAYLTREPPEKNLFEFEFRKPEYGNASRFLGFDRPVYGKMTRAYLKIQDGCNQFCTYCIIPYARGASVSMPFDQVMAHVSGLNRQGFKEVILTGIHTGLYGLDLTPETSLTELVKTLDEKQPVDQIRISSIEPHEITDDLIHLARPGHILCDHFHIPLQAGDNGILSRMKRPYSVEQFSEVIHSIHGTLPHAGIGLDVIMGFPGETDKAFENTYKLVADLPVSYLHVFPYSPRKGTPAWHFTPKVPSGTAKKRAALMRELGAQKHQDFITSNQGRILKGLIQNQRDRRTGLLKAVTTNYLTVLIKNEKDAHGNPDSLKGQIVNLKYDQCSDGNGLIGNIVLPPLEHKDS</sequence>
<evidence type="ECO:0000256" key="1">
    <source>
        <dbReference type="ARBA" id="ARBA00001966"/>
    </source>
</evidence>
<dbReference type="SFLD" id="SFLDS00029">
    <property type="entry name" value="Radical_SAM"/>
    <property type="match status" value="1"/>
</dbReference>
<dbReference type="GO" id="GO:0046872">
    <property type="term" value="F:metal ion binding"/>
    <property type="evidence" value="ECO:0007669"/>
    <property type="project" value="UniProtKB-KW"/>
</dbReference>
<evidence type="ECO:0000256" key="7">
    <source>
        <dbReference type="ARBA" id="ARBA00023014"/>
    </source>
</evidence>
<comment type="cofactor">
    <cofactor evidence="1">
        <name>[4Fe-4S] cluster</name>
        <dbReference type="ChEBI" id="CHEBI:49883"/>
    </cofactor>
</comment>
<dbReference type="PROSITE" id="PS01278">
    <property type="entry name" value="MTTASE_RADICAL"/>
    <property type="match status" value="1"/>
</dbReference>
<dbReference type="PROSITE" id="PS51449">
    <property type="entry name" value="MTTASE_N"/>
    <property type="match status" value="1"/>
</dbReference>
<dbReference type="InterPro" id="IPR007197">
    <property type="entry name" value="rSAM"/>
</dbReference>
<dbReference type="InterPro" id="IPR005839">
    <property type="entry name" value="Methylthiotransferase"/>
</dbReference>
<evidence type="ECO:0000256" key="3">
    <source>
        <dbReference type="ARBA" id="ARBA00022679"/>
    </source>
</evidence>
<keyword evidence="5" id="KW-0479">Metal-binding</keyword>
<dbReference type="CDD" id="cd01335">
    <property type="entry name" value="Radical_SAM"/>
    <property type="match status" value="1"/>
</dbReference>
<dbReference type="Gene3D" id="3.80.30.20">
    <property type="entry name" value="tm_1862 like domain"/>
    <property type="match status" value="1"/>
</dbReference>
<accession>A0A850T953</accession>
<evidence type="ECO:0000313" key="11">
    <source>
        <dbReference type="Proteomes" id="UP000553343"/>
    </source>
</evidence>
<dbReference type="GO" id="GO:0035598">
    <property type="term" value="F:tRNA (N(6)-L-threonylcarbamoyladenosine(37)-C(2))-methylthiotransferase activity"/>
    <property type="evidence" value="ECO:0007669"/>
    <property type="project" value="TreeGrafter"/>
</dbReference>
<name>A0A850T953_9BACT</name>
<proteinExistence type="predicted"/>
<keyword evidence="11" id="KW-1185">Reference proteome</keyword>
<dbReference type="InterPro" id="IPR023404">
    <property type="entry name" value="rSAM_horseshoe"/>
</dbReference>
<dbReference type="NCBIfam" id="TIGR01579">
    <property type="entry name" value="MiaB-like-C"/>
    <property type="match status" value="1"/>
</dbReference>
<dbReference type="InterPro" id="IPR038135">
    <property type="entry name" value="Methylthiotransferase_N_sf"/>
</dbReference>
<dbReference type="SMART" id="SM00729">
    <property type="entry name" value="Elp3"/>
    <property type="match status" value="1"/>
</dbReference>
<dbReference type="Pfam" id="PF00919">
    <property type="entry name" value="UPF0004"/>
    <property type="match status" value="1"/>
</dbReference>
<comment type="caution">
    <text evidence="10">The sequence shown here is derived from an EMBL/GenBank/DDBJ whole genome shotgun (WGS) entry which is preliminary data.</text>
</comment>
<dbReference type="GO" id="GO:0051539">
    <property type="term" value="F:4 iron, 4 sulfur cluster binding"/>
    <property type="evidence" value="ECO:0007669"/>
    <property type="project" value="UniProtKB-KW"/>
</dbReference>
<evidence type="ECO:0000256" key="5">
    <source>
        <dbReference type="ARBA" id="ARBA00022723"/>
    </source>
</evidence>
<reference evidence="10 11" key="1">
    <citation type="submission" date="2020-06" db="EMBL/GenBank/DDBJ databases">
        <title>High-quality draft genome of sulfate reducer Desulfobacter latus type strain AcrS2 isolated from marine sediment.</title>
        <authorList>
            <person name="Hoppe M."/>
            <person name="Larsen C.K."/>
            <person name="Marshall I.P.G."/>
            <person name="Schramm A."/>
            <person name="Marietou A.G."/>
        </authorList>
    </citation>
    <scope>NUCLEOTIDE SEQUENCE [LARGE SCALE GENOMIC DNA]</scope>
    <source>
        <strain evidence="10 11">AcRS2</strain>
    </source>
</reference>
<dbReference type="InterPro" id="IPR020612">
    <property type="entry name" value="Methylthiotransferase_CS"/>
</dbReference>
<evidence type="ECO:0000256" key="6">
    <source>
        <dbReference type="ARBA" id="ARBA00023004"/>
    </source>
</evidence>
<evidence type="ECO:0000313" key="10">
    <source>
        <dbReference type="EMBL" id="NWH05018.1"/>
    </source>
</evidence>
<dbReference type="AlphaFoldDB" id="A0A850T953"/>
<dbReference type="Pfam" id="PF04055">
    <property type="entry name" value="Radical_SAM"/>
    <property type="match status" value="1"/>
</dbReference>
<evidence type="ECO:0000256" key="2">
    <source>
        <dbReference type="ARBA" id="ARBA00022485"/>
    </source>
</evidence>
<feature type="domain" description="Radical SAM core" evidence="9">
    <location>
        <begin position="144"/>
        <end position="374"/>
    </location>
</feature>
<dbReference type="PANTHER" id="PTHR11918:SF45">
    <property type="entry name" value="THREONYLCARBAMOYLADENOSINE TRNA METHYLTHIOTRANSFERASE"/>
    <property type="match status" value="1"/>
</dbReference>